<reference evidence="2 3" key="1">
    <citation type="submission" date="2015-09" db="EMBL/GenBank/DDBJ databases">
        <authorList>
            <consortium name="Pathogen Informatics"/>
        </authorList>
    </citation>
    <scope>NUCLEOTIDE SEQUENCE [LARGE SCALE GENOMIC DNA]</scope>
    <source>
        <strain evidence="2 3">2789STDY5834961</strain>
    </source>
</reference>
<accession>A0A173RHG2</accession>
<dbReference type="AlphaFoldDB" id="A0A173RHG2"/>
<evidence type="ECO:0000256" key="1">
    <source>
        <dbReference type="SAM" id="MobiDB-lite"/>
    </source>
</evidence>
<evidence type="ECO:0000313" key="2">
    <source>
        <dbReference type="EMBL" id="CUM76708.1"/>
    </source>
</evidence>
<feature type="region of interest" description="Disordered" evidence="1">
    <location>
        <begin position="1"/>
        <end position="66"/>
    </location>
</feature>
<organism evidence="2 3">
    <name type="scientific">Dorea longicatena</name>
    <dbReference type="NCBI Taxonomy" id="88431"/>
    <lineage>
        <taxon>Bacteria</taxon>
        <taxon>Bacillati</taxon>
        <taxon>Bacillota</taxon>
        <taxon>Clostridia</taxon>
        <taxon>Lachnospirales</taxon>
        <taxon>Lachnospiraceae</taxon>
        <taxon>Dorea</taxon>
    </lineage>
</organism>
<gene>
    <name evidence="2" type="ORF">ERS852573_00438</name>
</gene>
<sequence>MASRFRGRENSTLTARFSHIPTAPAPTGFNCALRRRSHGNVQKPPPPRIPLKGESGSSASSSAPLPPPAPCSLLPLRKALNAGSAYARLSSCNRFQGRPTHWAMLRIHPKPIERSQDPWNPRAVERFCPVTGASLIGNAPDCSHRLNTAVSCSRHTHRCLFQKRFCR</sequence>
<evidence type="ECO:0000313" key="3">
    <source>
        <dbReference type="Proteomes" id="UP000095597"/>
    </source>
</evidence>
<proteinExistence type="predicted"/>
<protein>
    <submittedName>
        <fullName evidence="2">Uncharacterized protein</fullName>
    </submittedName>
</protein>
<dbReference type="Proteomes" id="UP000095597">
    <property type="component" value="Unassembled WGS sequence"/>
</dbReference>
<dbReference type="EMBL" id="CYXO01000002">
    <property type="protein sequence ID" value="CUM76708.1"/>
    <property type="molecule type" value="Genomic_DNA"/>
</dbReference>
<name>A0A173RHG2_9FIRM</name>